<dbReference type="Gene3D" id="3.30.40.10">
    <property type="entry name" value="Zinc/RING finger domain, C3HC4 (zinc finger)"/>
    <property type="match status" value="1"/>
</dbReference>
<evidence type="ECO:0000313" key="3">
    <source>
        <dbReference type="Proteomes" id="UP000011740"/>
    </source>
</evidence>
<dbReference type="AlphaFoldDB" id="M3B6J0"/>
<accession>M3B6J0</accession>
<comment type="caution">
    <text evidence="2">The sequence shown here is derived from an EMBL/GenBank/DDBJ whole genome shotgun (WGS) entry which is preliminary data.</text>
</comment>
<name>M3B6J0_STRM1</name>
<dbReference type="InterPro" id="IPR001607">
    <property type="entry name" value="Znf_UBP"/>
</dbReference>
<dbReference type="Pfam" id="PF02148">
    <property type="entry name" value="zf-UBP"/>
    <property type="match status" value="1"/>
</dbReference>
<dbReference type="PATRIC" id="fig|1223523.3.peg.1103"/>
<dbReference type="PROSITE" id="PS50271">
    <property type="entry name" value="ZF_UBP"/>
    <property type="match status" value="1"/>
</dbReference>
<evidence type="ECO:0000313" key="2">
    <source>
        <dbReference type="EMBL" id="EMF01623.1"/>
    </source>
</evidence>
<dbReference type="STRING" id="1223523.H340_05429"/>
<reference evidence="2 3" key="1">
    <citation type="journal article" date="2013" name="Genome Announc.">
        <title>Whole-Genome Shotgun Assembly and Analysis of the Genome of Streptomyces mobaraensis DSM 40847, a Strain for Industrial Production of Microbial Transglutaminase.</title>
        <authorList>
            <person name="Yang H."/>
            <person name="He T."/>
            <person name="Wu W."/>
            <person name="Zhu W."/>
            <person name="Lu B."/>
            <person name="Sun W."/>
        </authorList>
    </citation>
    <scope>NUCLEOTIDE SEQUENCE [LARGE SCALE GENOMIC DNA]</scope>
    <source>
        <strain evidence="2 3">DSM 40847</strain>
    </source>
</reference>
<proteinExistence type="predicted"/>
<organism evidence="2 3">
    <name type="scientific">Streptomyces mobaraensis (strain ATCC 29032 / DSM 40847 / JCM 4168 / NBRC 13819 / NCIMB 11159 / IPCR 16-22)</name>
    <dbReference type="NCBI Taxonomy" id="1223523"/>
    <lineage>
        <taxon>Bacteria</taxon>
        <taxon>Bacillati</taxon>
        <taxon>Actinomycetota</taxon>
        <taxon>Actinomycetes</taxon>
        <taxon>Kitasatosporales</taxon>
        <taxon>Streptomycetaceae</taxon>
        <taxon>Streptomyces</taxon>
    </lineage>
</organism>
<dbReference type="InterPro" id="IPR013083">
    <property type="entry name" value="Znf_RING/FYVE/PHD"/>
</dbReference>
<dbReference type="EMBL" id="AORZ01000009">
    <property type="protein sequence ID" value="EMF01623.1"/>
    <property type="molecule type" value="Genomic_DNA"/>
</dbReference>
<dbReference type="SUPFAM" id="SSF57850">
    <property type="entry name" value="RING/U-box"/>
    <property type="match status" value="1"/>
</dbReference>
<dbReference type="RefSeq" id="WP_004940338.1">
    <property type="nucleotide sequence ID" value="NZ_AORZ01000009.1"/>
</dbReference>
<evidence type="ECO:0000259" key="1">
    <source>
        <dbReference type="PROSITE" id="PS50271"/>
    </source>
</evidence>
<protein>
    <recommendedName>
        <fullName evidence="1">UBP-type domain-containing protein</fullName>
    </recommendedName>
</protein>
<gene>
    <name evidence="2" type="ORF">H340_05429</name>
</gene>
<dbReference type="eggNOG" id="COG0025">
    <property type="taxonomic scope" value="Bacteria"/>
</dbReference>
<dbReference type="Proteomes" id="UP000011740">
    <property type="component" value="Unassembled WGS sequence"/>
</dbReference>
<dbReference type="GO" id="GO:0008270">
    <property type="term" value="F:zinc ion binding"/>
    <property type="evidence" value="ECO:0007669"/>
    <property type="project" value="InterPro"/>
</dbReference>
<sequence length="114" mass="12260">MSASKKEPGGPTAWQVAADVEGRPADRTCGHLAQIRPVTPNTPEGCEECLRIGSTWVHLRECLVCGHVGCCDSSPHRHASAHAHGTPGHDLARSIEPGEDWAWCYADELLLLPS</sequence>
<feature type="domain" description="UBP-type" evidence="1">
    <location>
        <begin position="27"/>
        <end position="114"/>
    </location>
</feature>